<protein>
    <submittedName>
        <fullName evidence="1">Uncharacterized protein</fullName>
    </submittedName>
</protein>
<gene>
    <name evidence="1" type="ORF">Scep_016123</name>
</gene>
<proteinExistence type="predicted"/>
<dbReference type="EMBL" id="JBBNAG010000007">
    <property type="protein sequence ID" value="KAK9118030.1"/>
    <property type="molecule type" value="Genomic_DNA"/>
</dbReference>
<reference evidence="1 2" key="1">
    <citation type="submission" date="2024-01" db="EMBL/GenBank/DDBJ databases">
        <title>Genome assemblies of Stephania.</title>
        <authorList>
            <person name="Yang L."/>
        </authorList>
    </citation>
    <scope>NUCLEOTIDE SEQUENCE [LARGE SCALE GENOMIC DNA]</scope>
    <source>
        <strain evidence="1">JXDWG</strain>
        <tissue evidence="1">Leaf</tissue>
    </source>
</reference>
<organism evidence="1 2">
    <name type="scientific">Stephania cephalantha</name>
    <dbReference type="NCBI Taxonomy" id="152367"/>
    <lineage>
        <taxon>Eukaryota</taxon>
        <taxon>Viridiplantae</taxon>
        <taxon>Streptophyta</taxon>
        <taxon>Embryophyta</taxon>
        <taxon>Tracheophyta</taxon>
        <taxon>Spermatophyta</taxon>
        <taxon>Magnoliopsida</taxon>
        <taxon>Ranunculales</taxon>
        <taxon>Menispermaceae</taxon>
        <taxon>Menispermoideae</taxon>
        <taxon>Cissampelideae</taxon>
        <taxon>Stephania</taxon>
    </lineage>
</organism>
<comment type="caution">
    <text evidence="1">The sequence shown here is derived from an EMBL/GenBank/DDBJ whole genome shotgun (WGS) entry which is preliminary data.</text>
</comment>
<evidence type="ECO:0000313" key="2">
    <source>
        <dbReference type="Proteomes" id="UP001419268"/>
    </source>
</evidence>
<dbReference type="Proteomes" id="UP001419268">
    <property type="component" value="Unassembled WGS sequence"/>
</dbReference>
<sequence length="93" mass="10375">MEQGRVEVTNVQDGEGDSCFTSYVDHTLEFTSNVPFGSRAEEVKWVQSRGTSIKFVIVTKSSDAGGDGRRRGRVKMACERSGSYRVTHNELEK</sequence>
<evidence type="ECO:0000313" key="1">
    <source>
        <dbReference type="EMBL" id="KAK9118030.1"/>
    </source>
</evidence>
<accession>A0AAP0NUC5</accession>
<keyword evidence="2" id="KW-1185">Reference proteome</keyword>
<name>A0AAP0NUC5_9MAGN</name>
<dbReference type="AlphaFoldDB" id="A0AAP0NUC5"/>